<dbReference type="Gene3D" id="3.40.50.300">
    <property type="entry name" value="P-loop containing nucleotide triphosphate hydrolases"/>
    <property type="match status" value="1"/>
</dbReference>
<dbReference type="InterPro" id="IPR027417">
    <property type="entry name" value="P-loop_NTPase"/>
</dbReference>
<dbReference type="Pfam" id="PF13671">
    <property type="entry name" value="AAA_33"/>
    <property type="match status" value="1"/>
</dbReference>
<keyword evidence="2" id="KW-1185">Reference proteome</keyword>
<evidence type="ECO:0000313" key="1">
    <source>
        <dbReference type="EMBL" id="SIQ53404.1"/>
    </source>
</evidence>
<organism evidence="1 2">
    <name type="scientific">Paenibacillus macquariensis</name>
    <dbReference type="NCBI Taxonomy" id="948756"/>
    <lineage>
        <taxon>Bacteria</taxon>
        <taxon>Bacillati</taxon>
        <taxon>Bacillota</taxon>
        <taxon>Bacilli</taxon>
        <taxon>Bacillales</taxon>
        <taxon>Paenibacillaceae</taxon>
        <taxon>Paenibacillus</taxon>
    </lineage>
</organism>
<sequence>MKQTIYFVSGPAGVGKSTTAVRLVQSIERSAYISGDDISHIPVNGRGRPWLCEETLNLTWKNILDISRNLIGVNYNVVIDYVTFNKDVEMFLEGIKDLNVRIIFVILMADEETIIYRDKLRPIENQMGERSLILLREFKESITDERYVLETQNYKEDEIHKIVEDIKNNLKYLVVADSRSSSCIRETLYETSAINKTYVE</sequence>
<dbReference type="RefSeq" id="WP_068581505.1">
    <property type="nucleotide sequence ID" value="NZ_FTNK01000002.1"/>
</dbReference>
<gene>
    <name evidence="1" type="ORF">SAMN05421578_102454</name>
</gene>
<reference evidence="1 2" key="1">
    <citation type="submission" date="2017-01" db="EMBL/GenBank/DDBJ databases">
        <authorList>
            <person name="Varghese N."/>
            <person name="Submissions S."/>
        </authorList>
    </citation>
    <scope>NUCLEOTIDE SEQUENCE [LARGE SCALE GENOMIC DNA]</scope>
    <source>
        <strain evidence="1 2">ATCC 23464</strain>
    </source>
</reference>
<dbReference type="EMBL" id="FTNK01000002">
    <property type="protein sequence ID" value="SIQ53404.1"/>
    <property type="molecule type" value="Genomic_DNA"/>
</dbReference>
<accession>A0ABY1JPE6</accession>
<dbReference type="Proteomes" id="UP000186666">
    <property type="component" value="Unassembled WGS sequence"/>
</dbReference>
<name>A0ABY1JPE6_9BACL</name>
<dbReference type="SUPFAM" id="SSF52540">
    <property type="entry name" value="P-loop containing nucleoside triphosphate hydrolases"/>
    <property type="match status" value="1"/>
</dbReference>
<protein>
    <submittedName>
        <fullName evidence="1">AAA domain-containing protein</fullName>
    </submittedName>
</protein>
<comment type="caution">
    <text evidence="1">The sequence shown here is derived from an EMBL/GenBank/DDBJ whole genome shotgun (WGS) entry which is preliminary data.</text>
</comment>
<proteinExistence type="predicted"/>
<evidence type="ECO:0000313" key="2">
    <source>
        <dbReference type="Proteomes" id="UP000186666"/>
    </source>
</evidence>